<evidence type="ECO:0000256" key="3">
    <source>
        <dbReference type="SAM" id="MobiDB-lite"/>
    </source>
</evidence>
<accession>A0AAV2PWV5</accession>
<feature type="compositionally biased region" description="Basic and acidic residues" evidence="3">
    <location>
        <begin position="104"/>
        <end position="138"/>
    </location>
</feature>
<protein>
    <recommendedName>
        <fullName evidence="4">Liprin-beta-1/2 coiled-coil domain-containing protein</fullName>
    </recommendedName>
</protein>
<evidence type="ECO:0000256" key="2">
    <source>
        <dbReference type="SAM" id="Coils"/>
    </source>
</evidence>
<dbReference type="EMBL" id="CAXKWB010002024">
    <property type="protein sequence ID" value="CAL4066040.1"/>
    <property type="molecule type" value="Genomic_DNA"/>
</dbReference>
<dbReference type="GO" id="GO:0048786">
    <property type="term" value="C:presynaptic active zone"/>
    <property type="evidence" value="ECO:0007669"/>
    <property type="project" value="TreeGrafter"/>
</dbReference>
<dbReference type="GO" id="GO:0007528">
    <property type="term" value="P:neuromuscular junction development"/>
    <property type="evidence" value="ECO:0007669"/>
    <property type="project" value="TreeGrafter"/>
</dbReference>
<feature type="non-terminal residue" evidence="5">
    <location>
        <position position="370"/>
    </location>
</feature>
<gene>
    <name evidence="5" type="ORF">MNOR_LOCUS5287</name>
</gene>
<feature type="region of interest" description="Disordered" evidence="3">
    <location>
        <begin position="195"/>
        <end position="244"/>
    </location>
</feature>
<keyword evidence="6" id="KW-1185">Reference proteome</keyword>
<feature type="region of interest" description="Disordered" evidence="3">
    <location>
        <begin position="39"/>
        <end position="162"/>
    </location>
</feature>
<organism evidence="5 6">
    <name type="scientific">Meganyctiphanes norvegica</name>
    <name type="common">Northern krill</name>
    <name type="synonym">Thysanopoda norvegica</name>
    <dbReference type="NCBI Taxonomy" id="48144"/>
    <lineage>
        <taxon>Eukaryota</taxon>
        <taxon>Metazoa</taxon>
        <taxon>Ecdysozoa</taxon>
        <taxon>Arthropoda</taxon>
        <taxon>Crustacea</taxon>
        <taxon>Multicrustacea</taxon>
        <taxon>Malacostraca</taxon>
        <taxon>Eumalacostraca</taxon>
        <taxon>Eucarida</taxon>
        <taxon>Euphausiacea</taxon>
        <taxon>Euphausiidae</taxon>
        <taxon>Meganyctiphanes</taxon>
    </lineage>
</organism>
<proteinExistence type="predicted"/>
<dbReference type="PANTHER" id="PTHR12587:SF14">
    <property type="entry name" value="AT31531P"/>
    <property type="match status" value="1"/>
</dbReference>
<dbReference type="InterPro" id="IPR058914">
    <property type="entry name" value="LIPB1/2_CC"/>
</dbReference>
<reference evidence="5 6" key="1">
    <citation type="submission" date="2024-05" db="EMBL/GenBank/DDBJ databases">
        <authorList>
            <person name="Wallberg A."/>
        </authorList>
    </citation>
    <scope>NUCLEOTIDE SEQUENCE [LARGE SCALE GENOMIC DNA]</scope>
</reference>
<dbReference type="InterPro" id="IPR029515">
    <property type="entry name" value="Liprin"/>
</dbReference>
<feature type="domain" description="Liprin-beta-1/2 coiled-coil" evidence="4">
    <location>
        <begin position="315"/>
        <end position="369"/>
    </location>
</feature>
<dbReference type="PANTHER" id="PTHR12587">
    <property type="entry name" value="LAR INTERACTING PROTEIN LIP -RELATED PROTEIN"/>
    <property type="match status" value="1"/>
</dbReference>
<evidence type="ECO:0000313" key="6">
    <source>
        <dbReference type="Proteomes" id="UP001497623"/>
    </source>
</evidence>
<comment type="caution">
    <text evidence="5">The sequence shown here is derived from an EMBL/GenBank/DDBJ whole genome shotgun (WGS) entry which is preliminary data.</text>
</comment>
<feature type="compositionally biased region" description="Basic residues" evidence="3">
    <location>
        <begin position="204"/>
        <end position="219"/>
    </location>
</feature>
<name>A0AAV2PWV5_MEGNR</name>
<sequence>VDWHTGSGSVSGSEDFEWVRQSPMLTGLLEGHVTRLATPPDLRHHHHHHRTSGSGLVTPPESGEEAAVTGALPNHRQQRHYTRPPPAPRPRTLEPGDLLPHRPALRDSRERVYTPSRDHHVNRRSRDSSSERLRDSSCDRASSSVVLHQSPHLPHHHNYHGSHYPARSHCECVACCADEDEAGYDSCSDERHHRHSYHEGVHHQPGHHQHHHHQHHHHSRDSSRDRRAPSRQGVSGPPDSGRSSPCCCRSHLGSCSSLSSPQQDYFSGSGASKVGPLVAPHQHPATPANTHHLHRLNSDYITLWSCTDHPGVSLEERVQRLESDKGSLQLQVTVLTEQVEAQTEKIHDLENLLDQKKSLLLKTEEHLQKV</sequence>
<dbReference type="AlphaFoldDB" id="A0AAV2PWV5"/>
<evidence type="ECO:0000259" key="4">
    <source>
        <dbReference type="Pfam" id="PF26022"/>
    </source>
</evidence>
<evidence type="ECO:0000313" key="5">
    <source>
        <dbReference type="EMBL" id="CAL4066040.1"/>
    </source>
</evidence>
<dbReference type="Pfam" id="PF26022">
    <property type="entry name" value="CC_Liprin_beta"/>
    <property type="match status" value="1"/>
</dbReference>
<keyword evidence="1" id="KW-0677">Repeat</keyword>
<dbReference type="Proteomes" id="UP001497623">
    <property type="component" value="Unassembled WGS sequence"/>
</dbReference>
<keyword evidence="2" id="KW-0175">Coiled coil</keyword>
<feature type="region of interest" description="Disordered" evidence="3">
    <location>
        <begin position="265"/>
        <end position="289"/>
    </location>
</feature>
<feature type="non-terminal residue" evidence="5">
    <location>
        <position position="1"/>
    </location>
</feature>
<evidence type="ECO:0000256" key="1">
    <source>
        <dbReference type="ARBA" id="ARBA00022737"/>
    </source>
</evidence>
<feature type="coiled-coil region" evidence="2">
    <location>
        <begin position="318"/>
        <end position="369"/>
    </location>
</feature>